<dbReference type="PRINTS" id="PR01403">
    <property type="entry name" value="8OXTPHPHTASE"/>
</dbReference>
<comment type="subcellular location">
    <subcellularLocation>
        <location evidence="3">Cytoplasm</location>
    </subcellularLocation>
    <subcellularLocation>
        <location evidence="2">Nucleus</location>
    </subcellularLocation>
</comment>
<evidence type="ECO:0000256" key="16">
    <source>
        <dbReference type="ARBA" id="ARBA00026103"/>
    </source>
</evidence>
<dbReference type="Proteomes" id="UP001295444">
    <property type="component" value="Chromosome 07"/>
</dbReference>
<evidence type="ECO:0000256" key="7">
    <source>
        <dbReference type="ARBA" id="ARBA00022723"/>
    </source>
</evidence>
<comment type="subunit">
    <text evidence="5">Monomer.</text>
</comment>
<evidence type="ECO:0000256" key="18">
    <source>
        <dbReference type="ARBA" id="ARBA00029673"/>
    </source>
</evidence>
<accession>A0AAD1SV36</accession>
<comment type="cofactor">
    <cofactor evidence="1">
        <name>Mg(2+)</name>
        <dbReference type="ChEBI" id="CHEBI:18420"/>
    </cofactor>
</comment>
<evidence type="ECO:0000256" key="9">
    <source>
        <dbReference type="ARBA" id="ARBA00022842"/>
    </source>
</evidence>
<dbReference type="GO" id="GO:0046872">
    <property type="term" value="F:metal ion binding"/>
    <property type="evidence" value="ECO:0007669"/>
    <property type="project" value="UniProtKB-KW"/>
</dbReference>
<dbReference type="PRINTS" id="PR00502">
    <property type="entry name" value="NUDIXFAMILY"/>
</dbReference>
<evidence type="ECO:0000256" key="13">
    <source>
        <dbReference type="ARBA" id="ARBA00024459"/>
    </source>
</evidence>
<comment type="catalytic activity">
    <reaction evidence="23">
        <text>N(6)-methyl-ATP + H2O = N(6)-methyl-AMP + diphosphate + H(+)</text>
        <dbReference type="Rhea" id="RHEA:67608"/>
        <dbReference type="ChEBI" id="CHEBI:15377"/>
        <dbReference type="ChEBI" id="CHEBI:15378"/>
        <dbReference type="ChEBI" id="CHEBI:33019"/>
        <dbReference type="ChEBI" id="CHEBI:144842"/>
        <dbReference type="ChEBI" id="CHEBI:172873"/>
    </reaction>
    <physiologicalReaction direction="left-to-right" evidence="23">
        <dbReference type="Rhea" id="RHEA:67609"/>
    </physiologicalReaction>
</comment>
<evidence type="ECO:0000256" key="14">
    <source>
        <dbReference type="ARBA" id="ARBA00024486"/>
    </source>
</evidence>
<dbReference type="AlphaFoldDB" id="A0AAD1SV36"/>
<evidence type="ECO:0000313" key="30">
    <source>
        <dbReference type="EMBL" id="CAH2307311.1"/>
    </source>
</evidence>
<evidence type="ECO:0000256" key="17">
    <source>
        <dbReference type="ARBA" id="ARBA00026218"/>
    </source>
</evidence>
<keyword evidence="6" id="KW-0963">Cytoplasm</keyword>
<evidence type="ECO:0000256" key="4">
    <source>
        <dbReference type="ARBA" id="ARBA00005582"/>
    </source>
</evidence>
<evidence type="ECO:0000256" key="5">
    <source>
        <dbReference type="ARBA" id="ARBA00011245"/>
    </source>
</evidence>
<feature type="chain" id="PRO_5041939341" description="Oxidized purine nucleoside triphosphate hydrolase" evidence="28">
    <location>
        <begin position="22"/>
        <end position="156"/>
    </location>
</feature>
<dbReference type="InterPro" id="IPR020476">
    <property type="entry name" value="Nudix_hydrolase"/>
</dbReference>
<keyword evidence="7" id="KW-0479">Metal-binding</keyword>
<evidence type="ECO:0000256" key="21">
    <source>
        <dbReference type="ARBA" id="ARBA00031927"/>
    </source>
</evidence>
<evidence type="ECO:0000256" key="26">
    <source>
        <dbReference type="ARBA" id="ARBA00053094"/>
    </source>
</evidence>
<feature type="domain" description="Nudix hydrolase" evidence="29">
    <location>
        <begin position="3"/>
        <end position="132"/>
    </location>
</feature>
<evidence type="ECO:0000256" key="15">
    <source>
        <dbReference type="ARBA" id="ARBA00024596"/>
    </source>
</evidence>
<dbReference type="PROSITE" id="PS00893">
    <property type="entry name" value="NUDIX_BOX"/>
    <property type="match status" value="1"/>
</dbReference>
<dbReference type="GO" id="GO:0003723">
    <property type="term" value="F:RNA binding"/>
    <property type="evidence" value="ECO:0007669"/>
    <property type="project" value="UniProtKB-KW"/>
</dbReference>
<evidence type="ECO:0000256" key="22">
    <source>
        <dbReference type="ARBA" id="ARBA00032071"/>
    </source>
</evidence>
<evidence type="ECO:0000256" key="25">
    <source>
        <dbReference type="ARBA" id="ARBA00049032"/>
    </source>
</evidence>
<keyword evidence="10" id="KW-0694">RNA-binding</keyword>
<reference evidence="30" key="1">
    <citation type="submission" date="2022-03" db="EMBL/GenBank/DDBJ databases">
        <authorList>
            <person name="Alioto T."/>
            <person name="Alioto T."/>
            <person name="Gomez Garrido J."/>
        </authorList>
    </citation>
    <scope>NUCLEOTIDE SEQUENCE</scope>
</reference>
<dbReference type="GO" id="GO:0005737">
    <property type="term" value="C:cytoplasm"/>
    <property type="evidence" value="ECO:0007669"/>
    <property type="project" value="UniProtKB-SubCell"/>
</dbReference>
<keyword evidence="28" id="KW-0732">Signal</keyword>
<protein>
    <recommendedName>
        <fullName evidence="17">Oxidized purine nucleoside triphosphate hydrolase</fullName>
        <ecNumber evidence="16">3.6.1.56</ecNumber>
    </recommendedName>
    <alternativeName>
        <fullName evidence="21">2-hydroxy-dATP diphosphatase</fullName>
    </alternativeName>
    <alternativeName>
        <fullName evidence="20">7,8-dihydro-8-oxoguanine triphosphatase</fullName>
    </alternativeName>
    <alternativeName>
        <fullName evidence="19">8-oxo-dGTPase</fullName>
    </alternativeName>
    <alternativeName>
        <fullName evidence="22">Methylated purine nucleoside triphosphate hydrolase</fullName>
    </alternativeName>
    <alternativeName>
        <fullName evidence="18">Nucleoside diphosphate-linked moiety X motif 1</fullName>
    </alternativeName>
</protein>
<dbReference type="Pfam" id="PF00293">
    <property type="entry name" value="NUDIX"/>
    <property type="match status" value="1"/>
</dbReference>
<dbReference type="InterPro" id="IPR003563">
    <property type="entry name" value="8ODP"/>
</dbReference>
<evidence type="ECO:0000313" key="31">
    <source>
        <dbReference type="Proteomes" id="UP001295444"/>
    </source>
</evidence>
<comment type="function">
    <text evidence="26">Oxidized purine nucleoside triphosphate hydrolase which is a prominent sanitizer of the oxidized nucleotide pool. Catalyzes the hydrolysis of 2-oxo-dATP (2-hydroxy-dATP) into 2-oxo-dAMP. Also has a significant hydrolase activity toward 2-oxo-ATP, 8-oxo-dGTP and 8-oxo-dATP. Through the hydrolysis of oxidized purine nucleoside triphosphates, prevents their incorporation into DNA and the subsequent transversions A:T to C:G and G:C to T:A. Also catalyzes the hydrolysis of methylated purine nucleoside triphosphate preventing their integration into DNA. Through this antimutagenic activity protects cells from oxidative stress.</text>
</comment>
<evidence type="ECO:0000256" key="11">
    <source>
        <dbReference type="ARBA" id="ARBA00023242"/>
    </source>
</evidence>
<dbReference type="EC" id="3.6.1.56" evidence="16"/>
<evidence type="ECO:0000256" key="24">
    <source>
        <dbReference type="ARBA" id="ARBA00048894"/>
    </source>
</evidence>
<keyword evidence="31" id="KW-1185">Reference proteome</keyword>
<evidence type="ECO:0000256" key="28">
    <source>
        <dbReference type="SAM" id="SignalP"/>
    </source>
</evidence>
<evidence type="ECO:0000256" key="19">
    <source>
        <dbReference type="ARBA" id="ARBA00030634"/>
    </source>
</evidence>
<evidence type="ECO:0000256" key="1">
    <source>
        <dbReference type="ARBA" id="ARBA00001946"/>
    </source>
</evidence>
<comment type="catalytic activity">
    <reaction evidence="12">
        <text>8-oxo-dATP + H2O = 8-oxo-dAMP + diphosphate + H(+)</text>
        <dbReference type="Rhea" id="RHEA:65396"/>
        <dbReference type="ChEBI" id="CHEBI:15377"/>
        <dbReference type="ChEBI" id="CHEBI:15378"/>
        <dbReference type="ChEBI" id="CHEBI:33019"/>
        <dbReference type="ChEBI" id="CHEBI:71361"/>
        <dbReference type="ChEBI" id="CHEBI:172871"/>
    </reaction>
    <physiologicalReaction direction="left-to-right" evidence="12">
        <dbReference type="Rhea" id="RHEA:65397"/>
    </physiologicalReaction>
</comment>
<dbReference type="GO" id="GO:0042262">
    <property type="term" value="P:DNA protection"/>
    <property type="evidence" value="ECO:0007669"/>
    <property type="project" value="InterPro"/>
</dbReference>
<evidence type="ECO:0000256" key="27">
    <source>
        <dbReference type="RuleBase" id="RU003476"/>
    </source>
</evidence>
<dbReference type="PROSITE" id="PS51462">
    <property type="entry name" value="NUDIX"/>
    <property type="match status" value="1"/>
</dbReference>
<organism evidence="30 31">
    <name type="scientific">Pelobates cultripes</name>
    <name type="common">Western spadefoot toad</name>
    <dbReference type="NCBI Taxonomy" id="61616"/>
    <lineage>
        <taxon>Eukaryota</taxon>
        <taxon>Metazoa</taxon>
        <taxon>Chordata</taxon>
        <taxon>Craniata</taxon>
        <taxon>Vertebrata</taxon>
        <taxon>Euteleostomi</taxon>
        <taxon>Amphibia</taxon>
        <taxon>Batrachia</taxon>
        <taxon>Anura</taxon>
        <taxon>Pelobatoidea</taxon>
        <taxon>Pelobatidae</taxon>
        <taxon>Pelobates</taxon>
    </lineage>
</organism>
<dbReference type="PANTHER" id="PTHR43758:SF2">
    <property type="entry name" value="OXIDIZED PURINE NUCLEOSIDE TRIPHOSPHATE HYDROLASE"/>
    <property type="match status" value="1"/>
</dbReference>
<dbReference type="SUPFAM" id="SSF55811">
    <property type="entry name" value="Nudix"/>
    <property type="match status" value="1"/>
</dbReference>
<comment type="catalytic activity">
    <reaction evidence="15">
        <text>2-oxo-ATP + H2O = 2-oxo-AMP + diphosphate + H(+)</text>
        <dbReference type="Rhea" id="RHEA:67392"/>
        <dbReference type="ChEBI" id="CHEBI:15377"/>
        <dbReference type="ChEBI" id="CHEBI:15378"/>
        <dbReference type="ChEBI" id="CHEBI:33019"/>
        <dbReference type="ChEBI" id="CHEBI:71395"/>
        <dbReference type="ChEBI" id="CHEBI:172878"/>
    </reaction>
    <physiologicalReaction direction="left-to-right" evidence="15">
        <dbReference type="Rhea" id="RHEA:67393"/>
    </physiologicalReaction>
</comment>
<feature type="signal peptide" evidence="28">
    <location>
        <begin position="1"/>
        <end position="21"/>
    </location>
</feature>
<comment type="catalytic activity">
    <reaction evidence="24">
        <text>O(6)-methyl-dGTP + H2O = O(6)-methyl-dGMP + diphosphate + H(+)</text>
        <dbReference type="Rhea" id="RHEA:67600"/>
        <dbReference type="ChEBI" id="CHEBI:15377"/>
        <dbReference type="ChEBI" id="CHEBI:15378"/>
        <dbReference type="ChEBI" id="CHEBI:33019"/>
        <dbReference type="ChEBI" id="CHEBI:169974"/>
        <dbReference type="ChEBI" id="CHEBI:169975"/>
    </reaction>
    <physiologicalReaction direction="left-to-right" evidence="24">
        <dbReference type="Rhea" id="RHEA:67601"/>
    </physiologicalReaction>
</comment>
<dbReference type="Gene3D" id="3.90.79.10">
    <property type="entry name" value="Nucleoside Triphosphate Pyrophosphohydrolase"/>
    <property type="match status" value="1"/>
</dbReference>
<sequence>MFTSKLLTLVLVVQPPRILLGMKKRGFGVGLWNGFGGKVQTGETIEEAAKRELWEESGLTVKTLEKIGEIKFEFVGSTELLDVHVFRADNFTGEPTESDEMRPQWFDLEKIPFDGMWPDDIYWLPLLLQKKKFLGYFKFEDHDKILNYTLEEVEDV</sequence>
<dbReference type="CDD" id="cd03427">
    <property type="entry name" value="NUDIX_MTH1_Nudt1"/>
    <property type="match status" value="1"/>
</dbReference>
<proteinExistence type="inferred from homology"/>
<name>A0AAD1SV36_PELCU</name>
<keyword evidence="8 27" id="KW-0378">Hydrolase</keyword>
<dbReference type="EMBL" id="OW240918">
    <property type="protein sequence ID" value="CAH2307311.1"/>
    <property type="molecule type" value="Genomic_DNA"/>
</dbReference>
<keyword evidence="9" id="KW-0460">Magnesium</keyword>
<comment type="similarity">
    <text evidence="4 27">Belongs to the Nudix hydrolase family.</text>
</comment>
<dbReference type="PANTHER" id="PTHR43758">
    <property type="entry name" value="7,8-DIHYDRO-8-OXOGUANINE TRIPHOSPHATASE"/>
    <property type="match status" value="1"/>
</dbReference>
<evidence type="ECO:0000256" key="3">
    <source>
        <dbReference type="ARBA" id="ARBA00004496"/>
    </source>
</evidence>
<evidence type="ECO:0000256" key="2">
    <source>
        <dbReference type="ARBA" id="ARBA00004123"/>
    </source>
</evidence>
<evidence type="ECO:0000256" key="10">
    <source>
        <dbReference type="ARBA" id="ARBA00022884"/>
    </source>
</evidence>
<dbReference type="GO" id="GO:0008828">
    <property type="term" value="F:dATP diphosphatase activity"/>
    <property type="evidence" value="ECO:0007669"/>
    <property type="project" value="UniProtKB-EC"/>
</dbReference>
<dbReference type="InterPro" id="IPR015797">
    <property type="entry name" value="NUDIX_hydrolase-like_dom_sf"/>
</dbReference>
<dbReference type="GO" id="GO:0008413">
    <property type="term" value="F:8-oxo-7,8-dihydroguanosine triphosphate pyrophosphatase activity"/>
    <property type="evidence" value="ECO:0007669"/>
    <property type="project" value="InterPro"/>
</dbReference>
<dbReference type="InterPro" id="IPR020084">
    <property type="entry name" value="NUDIX_hydrolase_CS"/>
</dbReference>
<comment type="catalytic activity">
    <reaction evidence="14">
        <text>8-oxo-dGTP + H2O = 8-oxo-dGMP + diphosphate + H(+)</text>
        <dbReference type="Rhea" id="RHEA:31575"/>
        <dbReference type="ChEBI" id="CHEBI:15377"/>
        <dbReference type="ChEBI" id="CHEBI:15378"/>
        <dbReference type="ChEBI" id="CHEBI:33019"/>
        <dbReference type="ChEBI" id="CHEBI:63224"/>
        <dbReference type="ChEBI" id="CHEBI:77896"/>
    </reaction>
    <physiologicalReaction direction="left-to-right" evidence="14">
        <dbReference type="Rhea" id="RHEA:31576"/>
    </physiologicalReaction>
</comment>
<evidence type="ECO:0000256" key="6">
    <source>
        <dbReference type="ARBA" id="ARBA00022490"/>
    </source>
</evidence>
<comment type="catalytic activity">
    <reaction evidence="25">
        <text>N(6)-methyl-dATP + H2O = N(6)-methyl-dAMP + diphosphate + H(+)</text>
        <dbReference type="Rhea" id="RHEA:67604"/>
        <dbReference type="ChEBI" id="CHEBI:15377"/>
        <dbReference type="ChEBI" id="CHEBI:15378"/>
        <dbReference type="ChEBI" id="CHEBI:33019"/>
        <dbReference type="ChEBI" id="CHEBI:169976"/>
        <dbReference type="ChEBI" id="CHEBI:172872"/>
    </reaction>
    <physiologicalReaction direction="left-to-right" evidence="25">
        <dbReference type="Rhea" id="RHEA:67605"/>
    </physiologicalReaction>
</comment>
<dbReference type="InterPro" id="IPR000086">
    <property type="entry name" value="NUDIX_hydrolase_dom"/>
</dbReference>
<keyword evidence="11" id="KW-0539">Nucleus</keyword>
<gene>
    <name evidence="30" type="ORF">PECUL_23A033582</name>
</gene>
<evidence type="ECO:0000259" key="29">
    <source>
        <dbReference type="PROSITE" id="PS51462"/>
    </source>
</evidence>
<dbReference type="GO" id="GO:0005634">
    <property type="term" value="C:nucleus"/>
    <property type="evidence" value="ECO:0007669"/>
    <property type="project" value="UniProtKB-SubCell"/>
</dbReference>
<evidence type="ECO:0000256" key="8">
    <source>
        <dbReference type="ARBA" id="ARBA00022801"/>
    </source>
</evidence>
<evidence type="ECO:0000256" key="20">
    <source>
        <dbReference type="ARBA" id="ARBA00030682"/>
    </source>
</evidence>
<evidence type="ECO:0000256" key="23">
    <source>
        <dbReference type="ARBA" id="ARBA00048002"/>
    </source>
</evidence>
<evidence type="ECO:0000256" key="12">
    <source>
        <dbReference type="ARBA" id="ARBA00024448"/>
    </source>
</evidence>
<comment type="catalytic activity">
    <reaction evidence="13">
        <text>2-oxo-dATP + H2O = 2-oxo-dAMP + diphosphate + H(+)</text>
        <dbReference type="Rhea" id="RHEA:31583"/>
        <dbReference type="ChEBI" id="CHEBI:15377"/>
        <dbReference type="ChEBI" id="CHEBI:15378"/>
        <dbReference type="ChEBI" id="CHEBI:33019"/>
        <dbReference type="ChEBI" id="CHEBI:63212"/>
        <dbReference type="ChEBI" id="CHEBI:77897"/>
        <dbReference type="EC" id="3.6.1.56"/>
    </reaction>
    <physiologicalReaction direction="left-to-right" evidence="13">
        <dbReference type="Rhea" id="RHEA:31584"/>
    </physiologicalReaction>
</comment>